<keyword evidence="6 7" id="KW-0472">Membrane</keyword>
<feature type="domain" description="Type II secretion system protein GspF" evidence="8">
    <location>
        <begin position="256"/>
        <end position="378"/>
    </location>
</feature>
<feature type="domain" description="Type II secretion system protein GspF" evidence="8">
    <location>
        <begin position="59"/>
        <end position="181"/>
    </location>
</feature>
<evidence type="ECO:0000313" key="9">
    <source>
        <dbReference type="EMBL" id="QNM15094.1"/>
    </source>
</evidence>
<dbReference type="Pfam" id="PF00482">
    <property type="entry name" value="T2SSF"/>
    <property type="match status" value="2"/>
</dbReference>
<keyword evidence="3" id="KW-1003">Cell membrane</keyword>
<comment type="subcellular location">
    <subcellularLocation>
        <location evidence="1">Cell membrane</location>
        <topology evidence="1">Multi-pass membrane protein</topology>
    </subcellularLocation>
</comment>
<evidence type="ECO:0000256" key="5">
    <source>
        <dbReference type="ARBA" id="ARBA00022989"/>
    </source>
</evidence>
<keyword evidence="10" id="KW-1185">Reference proteome</keyword>
<evidence type="ECO:0000256" key="3">
    <source>
        <dbReference type="ARBA" id="ARBA00022475"/>
    </source>
</evidence>
<gene>
    <name evidence="9" type="ORF">H9Q81_09290</name>
</gene>
<accession>A0A7G9GWB2</accession>
<keyword evidence="4 7" id="KW-0812">Transmembrane</keyword>
<dbReference type="PANTHER" id="PTHR30012:SF0">
    <property type="entry name" value="TYPE II SECRETION SYSTEM PROTEIN F-RELATED"/>
    <property type="match status" value="1"/>
</dbReference>
<proteinExistence type="inferred from homology"/>
<feature type="transmembrane region" description="Helical" evidence="7">
    <location>
        <begin position="208"/>
        <end position="229"/>
    </location>
</feature>
<dbReference type="EMBL" id="CP060637">
    <property type="protein sequence ID" value="QNM15094.1"/>
    <property type="molecule type" value="Genomic_DNA"/>
</dbReference>
<dbReference type="GO" id="GO:0005886">
    <property type="term" value="C:plasma membrane"/>
    <property type="evidence" value="ECO:0007669"/>
    <property type="project" value="UniProtKB-SubCell"/>
</dbReference>
<dbReference type="InterPro" id="IPR018076">
    <property type="entry name" value="T2SS_GspF_dom"/>
</dbReference>
<dbReference type="InterPro" id="IPR042094">
    <property type="entry name" value="T2SS_GspF_sf"/>
</dbReference>
<name>A0A7G9GWB2_9FUSO</name>
<comment type="similarity">
    <text evidence="2">Belongs to the GSP F family.</text>
</comment>
<evidence type="ECO:0000256" key="4">
    <source>
        <dbReference type="ARBA" id="ARBA00022692"/>
    </source>
</evidence>
<dbReference type="AlphaFoldDB" id="A0A7G9GWB2"/>
<dbReference type="Gene3D" id="1.20.81.30">
    <property type="entry name" value="Type II secretion system (T2SS), domain F"/>
    <property type="match status" value="2"/>
</dbReference>
<keyword evidence="5 7" id="KW-1133">Transmembrane helix</keyword>
<protein>
    <submittedName>
        <fullName evidence="9">Type II secretion system F family protein</fullName>
    </submittedName>
</protein>
<organism evidence="9 10">
    <name type="scientific">Fusobacterium hominis</name>
    <dbReference type="NCBI Taxonomy" id="2764326"/>
    <lineage>
        <taxon>Bacteria</taxon>
        <taxon>Fusobacteriati</taxon>
        <taxon>Fusobacteriota</taxon>
        <taxon>Fusobacteriia</taxon>
        <taxon>Fusobacteriales</taxon>
        <taxon>Fusobacteriaceae</taxon>
        <taxon>Fusobacterium</taxon>
    </lineage>
</organism>
<evidence type="ECO:0000256" key="2">
    <source>
        <dbReference type="ARBA" id="ARBA00005745"/>
    </source>
</evidence>
<feature type="transmembrane region" description="Helical" evidence="7">
    <location>
        <begin position="359"/>
        <end position="379"/>
    </location>
</feature>
<dbReference type="PRINTS" id="PR00812">
    <property type="entry name" value="BCTERIALGSPF"/>
</dbReference>
<dbReference type="InterPro" id="IPR003004">
    <property type="entry name" value="GspF/PilC"/>
</dbReference>
<evidence type="ECO:0000256" key="1">
    <source>
        <dbReference type="ARBA" id="ARBA00004651"/>
    </source>
</evidence>
<dbReference type="PANTHER" id="PTHR30012">
    <property type="entry name" value="GENERAL SECRETION PATHWAY PROTEIN"/>
    <property type="match status" value="1"/>
</dbReference>
<reference evidence="9 10" key="1">
    <citation type="submission" date="2020-08" db="EMBL/GenBank/DDBJ databases">
        <authorList>
            <person name="Liu C."/>
            <person name="Sun Q."/>
        </authorList>
    </citation>
    <scope>NUCLEOTIDE SEQUENCE [LARGE SCALE GENOMIC DNA]</scope>
    <source>
        <strain evidence="9 10">NSJ-57</strain>
    </source>
</reference>
<evidence type="ECO:0000256" key="7">
    <source>
        <dbReference type="SAM" id="Phobius"/>
    </source>
</evidence>
<evidence type="ECO:0000313" key="10">
    <source>
        <dbReference type="Proteomes" id="UP000515913"/>
    </source>
</evidence>
<sequence length="387" mass="44842">MLKFYKFIISNGSNSISNTLPFPTTDDFFIYLKKNNLKLISYKIIYKKLHISDKEMLFFTQNLISLLESGLHIALALEIIKQQDNRFFSHIIENIKNDILNGEGIYNSFNKYNTIFSPTYLNLLHAGETTNHLIANLKRAHRNLSLITSLKNNIKKTIFYPAIVGFFIVLLLIFIFIFVLPDFESFFHSSQIELPFITKLMLQISNNFLTIGFTISLFILLLILLLHIISKETKEKIQFKIPIIKNLTYKKFVINFSENFAIMLNSNIEIIDILEFLKNNCEYLTLKQEIYNIQKYIENGYGIYHSFKLSYLFNTQQLNLINIGEQSGTLAKTFETISAITNKELEQQLFQITTIIQPLLLLFLGIITGSIIVAIYMPIMSISDSLL</sequence>
<dbReference type="Proteomes" id="UP000515913">
    <property type="component" value="Chromosome"/>
</dbReference>
<dbReference type="KEGG" id="fho:H9Q81_09290"/>
<evidence type="ECO:0000256" key="6">
    <source>
        <dbReference type="ARBA" id="ARBA00023136"/>
    </source>
</evidence>
<dbReference type="RefSeq" id="WP_187422834.1">
    <property type="nucleotide sequence ID" value="NZ_CP060637.1"/>
</dbReference>
<evidence type="ECO:0000259" key="8">
    <source>
        <dbReference type="Pfam" id="PF00482"/>
    </source>
</evidence>
<feature type="transmembrane region" description="Helical" evidence="7">
    <location>
        <begin position="158"/>
        <end position="180"/>
    </location>
</feature>